<keyword evidence="3 6" id="KW-1133">Transmembrane helix</keyword>
<name>M2XFF5_9MICC</name>
<dbReference type="EMBL" id="ANHZ02000001">
    <property type="protein sequence ID" value="EME37831.1"/>
    <property type="molecule type" value="Genomic_DNA"/>
</dbReference>
<dbReference type="InterPro" id="IPR013525">
    <property type="entry name" value="ABC2_TM"/>
</dbReference>
<evidence type="ECO:0000256" key="5">
    <source>
        <dbReference type="ARBA" id="ARBA00023251"/>
    </source>
</evidence>
<evidence type="ECO:0000256" key="4">
    <source>
        <dbReference type="ARBA" id="ARBA00023136"/>
    </source>
</evidence>
<evidence type="ECO:0000259" key="7">
    <source>
        <dbReference type="Pfam" id="PF12698"/>
    </source>
</evidence>
<gene>
    <name evidence="8" type="ORF">C884_00026</name>
</gene>
<evidence type="ECO:0000256" key="6">
    <source>
        <dbReference type="SAM" id="Phobius"/>
    </source>
</evidence>
<evidence type="ECO:0000313" key="8">
    <source>
        <dbReference type="EMBL" id="EME37831.1"/>
    </source>
</evidence>
<feature type="transmembrane region" description="Helical" evidence="6">
    <location>
        <begin position="86"/>
        <end position="113"/>
    </location>
</feature>
<evidence type="ECO:0000256" key="3">
    <source>
        <dbReference type="ARBA" id="ARBA00022989"/>
    </source>
</evidence>
<feature type="domain" description="ABC-2 type transporter transmembrane" evidence="7">
    <location>
        <begin position="46"/>
        <end position="225"/>
    </location>
</feature>
<feature type="transmembrane region" description="Helical" evidence="6">
    <location>
        <begin position="45"/>
        <end position="65"/>
    </location>
</feature>
<keyword evidence="4 6" id="KW-0472">Membrane</keyword>
<accession>M2XFF5</accession>
<organism evidence="8 9">
    <name type="scientific">Kocuria palustris PEL</name>
    <dbReference type="NCBI Taxonomy" id="1236550"/>
    <lineage>
        <taxon>Bacteria</taxon>
        <taxon>Bacillati</taxon>
        <taxon>Actinomycetota</taxon>
        <taxon>Actinomycetes</taxon>
        <taxon>Micrococcales</taxon>
        <taxon>Micrococcaceae</taxon>
        <taxon>Kocuria</taxon>
    </lineage>
</organism>
<dbReference type="STRING" id="71999.KPaMU14_06190"/>
<comment type="caution">
    <text evidence="8">The sequence shown here is derived from an EMBL/GenBank/DDBJ whole genome shotgun (WGS) entry which is preliminary data.</text>
</comment>
<evidence type="ECO:0000256" key="2">
    <source>
        <dbReference type="ARBA" id="ARBA00022692"/>
    </source>
</evidence>
<reference evidence="8 9" key="1">
    <citation type="journal article" date="2014" name="Genome Announc.">
        <title>Draft Genome Sequence of Kocuria palustris PEL.</title>
        <authorList>
            <person name="Sharma G."/>
            <person name="Khatri I."/>
            <person name="Subramanian S."/>
        </authorList>
    </citation>
    <scope>NUCLEOTIDE SEQUENCE [LARGE SCALE GENOMIC DNA]</scope>
    <source>
        <strain evidence="8 9">PEL</strain>
    </source>
</reference>
<dbReference type="InterPro" id="IPR000412">
    <property type="entry name" value="ABC_2_transport"/>
</dbReference>
<dbReference type="PANTHER" id="PTHR43229">
    <property type="entry name" value="NODULATION PROTEIN J"/>
    <property type="match status" value="1"/>
</dbReference>
<feature type="transmembrane region" description="Helical" evidence="6">
    <location>
        <begin position="206"/>
        <end position="228"/>
    </location>
</feature>
<evidence type="ECO:0000313" key="9">
    <source>
        <dbReference type="Proteomes" id="UP000009877"/>
    </source>
</evidence>
<protein>
    <submittedName>
        <fullName evidence="8">ABC-type multidrug transport system, permease component</fullName>
    </submittedName>
</protein>
<dbReference type="AlphaFoldDB" id="M2XFF5"/>
<dbReference type="InterPro" id="IPR051784">
    <property type="entry name" value="Nod_factor_ABC_transporter"/>
</dbReference>
<dbReference type="GO" id="GO:0043190">
    <property type="term" value="C:ATP-binding cassette (ABC) transporter complex"/>
    <property type="evidence" value="ECO:0007669"/>
    <property type="project" value="InterPro"/>
</dbReference>
<feature type="transmembrane region" description="Helical" evidence="6">
    <location>
        <begin position="119"/>
        <end position="141"/>
    </location>
</feature>
<dbReference type="PIRSF" id="PIRSF006648">
    <property type="entry name" value="DrrB"/>
    <property type="match status" value="1"/>
</dbReference>
<evidence type="ECO:0000256" key="1">
    <source>
        <dbReference type="ARBA" id="ARBA00004141"/>
    </source>
</evidence>
<feature type="transmembrane region" description="Helical" evidence="6">
    <location>
        <begin position="153"/>
        <end position="186"/>
    </location>
</feature>
<keyword evidence="9" id="KW-1185">Reference proteome</keyword>
<dbReference type="Proteomes" id="UP000009877">
    <property type="component" value="Unassembled WGS sequence"/>
</dbReference>
<feature type="transmembrane region" description="Helical" evidence="6">
    <location>
        <begin position="7"/>
        <end position="25"/>
    </location>
</feature>
<keyword evidence="5" id="KW-0046">Antibiotic resistance</keyword>
<dbReference type="GO" id="GO:0046677">
    <property type="term" value="P:response to antibiotic"/>
    <property type="evidence" value="ECO:0007669"/>
    <property type="project" value="UniProtKB-KW"/>
</dbReference>
<proteinExistence type="predicted"/>
<dbReference type="Pfam" id="PF12698">
    <property type="entry name" value="ABC2_membrane_3"/>
    <property type="match status" value="1"/>
</dbReference>
<dbReference type="GO" id="GO:0140359">
    <property type="term" value="F:ABC-type transporter activity"/>
    <property type="evidence" value="ECO:0007669"/>
    <property type="project" value="InterPro"/>
</dbReference>
<comment type="subcellular location">
    <subcellularLocation>
        <location evidence="1">Membrane</location>
        <topology evidence="1">Multi-pass membrane protein</topology>
    </subcellularLocation>
</comment>
<sequence length="231" mass="23711">MLRNGEQLLLLIILPVMALFALTWMDLLDGALPAGAERIDLAVPGVLALSVISNAFSGQGIQTGFDRRYGVLRQLSTTPLGRFGLIAGKLGAILAVLAVQTVLICGIGLALGWRPEPLSVLAMLLILGVGAAVFTGLGLLVAGTLRAEATLAVVNLLWVLLAAAGGTLGPAAALPGVLGWAASLLPSAALGESLRLVLVGTGHGPLVLHLAVLAVWGLLSWAATVRLFRWS</sequence>
<dbReference type="PANTHER" id="PTHR43229:SF2">
    <property type="entry name" value="NODULATION PROTEIN J"/>
    <property type="match status" value="1"/>
</dbReference>
<keyword evidence="2 6" id="KW-0812">Transmembrane</keyword>